<organism evidence="4 5">
    <name type="scientific">Rhodohalobacter barkolensis</name>
    <dbReference type="NCBI Taxonomy" id="2053187"/>
    <lineage>
        <taxon>Bacteria</taxon>
        <taxon>Pseudomonadati</taxon>
        <taxon>Balneolota</taxon>
        <taxon>Balneolia</taxon>
        <taxon>Balneolales</taxon>
        <taxon>Balneolaceae</taxon>
        <taxon>Rhodohalobacter</taxon>
    </lineage>
</organism>
<dbReference type="SUPFAM" id="SSF52172">
    <property type="entry name" value="CheY-like"/>
    <property type="match status" value="1"/>
</dbReference>
<dbReference type="GO" id="GO:0000160">
    <property type="term" value="P:phosphorelay signal transduction system"/>
    <property type="evidence" value="ECO:0007669"/>
    <property type="project" value="InterPro"/>
</dbReference>
<dbReference type="InterPro" id="IPR011006">
    <property type="entry name" value="CheY-like_superfamily"/>
</dbReference>
<evidence type="ECO:0000313" key="5">
    <source>
        <dbReference type="Proteomes" id="UP000233398"/>
    </source>
</evidence>
<dbReference type="OrthoDB" id="1646880at2"/>
<dbReference type="Gene3D" id="3.40.50.2300">
    <property type="match status" value="1"/>
</dbReference>
<dbReference type="PANTHER" id="PTHR44591">
    <property type="entry name" value="STRESS RESPONSE REGULATOR PROTEIN 1"/>
    <property type="match status" value="1"/>
</dbReference>
<feature type="domain" description="Response regulatory" evidence="3">
    <location>
        <begin position="7"/>
        <end position="122"/>
    </location>
</feature>
<proteinExistence type="predicted"/>
<dbReference type="PANTHER" id="PTHR44591:SF3">
    <property type="entry name" value="RESPONSE REGULATORY DOMAIN-CONTAINING PROTEIN"/>
    <property type="match status" value="1"/>
</dbReference>
<gene>
    <name evidence="4" type="ORF">CWD77_13875</name>
</gene>
<dbReference type="EMBL" id="PISP01000006">
    <property type="protein sequence ID" value="PKD42499.1"/>
    <property type="molecule type" value="Genomic_DNA"/>
</dbReference>
<accession>A0A2N0VE83</accession>
<dbReference type="SMART" id="SM00448">
    <property type="entry name" value="REC"/>
    <property type="match status" value="1"/>
</dbReference>
<evidence type="ECO:0000256" key="1">
    <source>
        <dbReference type="ARBA" id="ARBA00022553"/>
    </source>
</evidence>
<reference evidence="4 5" key="1">
    <citation type="submission" date="2017-11" db="EMBL/GenBank/DDBJ databases">
        <title>Rhodohalobacter 15182 sp. nov., isolated from a salt lake.</title>
        <authorList>
            <person name="Han S."/>
        </authorList>
    </citation>
    <scope>NUCLEOTIDE SEQUENCE [LARGE SCALE GENOMIC DNA]</scope>
    <source>
        <strain evidence="4 5">15182</strain>
    </source>
</reference>
<dbReference type="CDD" id="cd17534">
    <property type="entry name" value="REC_DC-like"/>
    <property type="match status" value="1"/>
</dbReference>
<keyword evidence="1 2" id="KW-0597">Phosphoprotein</keyword>
<feature type="modified residue" description="4-aspartylphosphate" evidence="2">
    <location>
        <position position="57"/>
    </location>
</feature>
<protein>
    <submittedName>
        <fullName evidence="4">Response regulator</fullName>
    </submittedName>
</protein>
<sequence>MKKSKGSVVIVEDDMLLSLVETRIIEKLGYKVIGKAMSGEEAITMAKELNPDVFVMDVGLKGDLNGIEACAQIRKFTDTPVIFLSGNSDQHSIKSAKSVGYADYLVKPIRADDILIPLKKAVARKNMDGDKHLSQAS</sequence>
<evidence type="ECO:0000256" key="2">
    <source>
        <dbReference type="PROSITE-ProRule" id="PRU00169"/>
    </source>
</evidence>
<dbReference type="InterPro" id="IPR001789">
    <property type="entry name" value="Sig_transdc_resp-reg_receiver"/>
</dbReference>
<keyword evidence="5" id="KW-1185">Reference proteome</keyword>
<dbReference type="Proteomes" id="UP000233398">
    <property type="component" value="Unassembled WGS sequence"/>
</dbReference>
<dbReference type="PROSITE" id="PS50110">
    <property type="entry name" value="RESPONSE_REGULATORY"/>
    <property type="match status" value="1"/>
</dbReference>
<dbReference type="AlphaFoldDB" id="A0A2N0VE83"/>
<dbReference type="InterPro" id="IPR050595">
    <property type="entry name" value="Bact_response_regulator"/>
</dbReference>
<evidence type="ECO:0000259" key="3">
    <source>
        <dbReference type="PROSITE" id="PS50110"/>
    </source>
</evidence>
<comment type="caution">
    <text evidence="4">The sequence shown here is derived from an EMBL/GenBank/DDBJ whole genome shotgun (WGS) entry which is preliminary data.</text>
</comment>
<evidence type="ECO:0000313" key="4">
    <source>
        <dbReference type="EMBL" id="PKD42499.1"/>
    </source>
</evidence>
<name>A0A2N0VE83_9BACT</name>
<dbReference type="Pfam" id="PF00072">
    <property type="entry name" value="Response_reg"/>
    <property type="match status" value="1"/>
</dbReference>
<dbReference type="RefSeq" id="WP_101074184.1">
    <property type="nucleotide sequence ID" value="NZ_PISP01000006.1"/>
</dbReference>